<dbReference type="OrthoDB" id="7428016at2"/>
<keyword evidence="2" id="KW-0812">Transmembrane</keyword>
<proteinExistence type="predicted"/>
<evidence type="ECO:0000313" key="3">
    <source>
        <dbReference type="EMBL" id="TDP89805.1"/>
    </source>
</evidence>
<sequence>MTRHRGPAWRRSLAARLRAPRIRVKILLDCDSDSAWRALHDPTVAAQLYAPILRMAPVRGALPETFVSGTRLLVRIRLLGVVPLGRQLIVIEDATPGELGPAHRTMRDIGHPVSGPLALLRGWHHEMTVQSDAHGRTIWLDELTVAGGAALIGAPVLWVTWRWRGRRLRSLARYWGDPAPEPQPRSTPRREHTTR</sequence>
<organism evidence="3 4">
    <name type="scientific">Leucobacter luti</name>
    <dbReference type="NCBI Taxonomy" id="340320"/>
    <lineage>
        <taxon>Bacteria</taxon>
        <taxon>Bacillati</taxon>
        <taxon>Actinomycetota</taxon>
        <taxon>Actinomycetes</taxon>
        <taxon>Micrococcales</taxon>
        <taxon>Microbacteriaceae</taxon>
        <taxon>Leucobacter</taxon>
    </lineage>
</organism>
<feature type="transmembrane region" description="Helical" evidence="2">
    <location>
        <begin position="143"/>
        <end position="161"/>
    </location>
</feature>
<evidence type="ECO:0008006" key="5">
    <source>
        <dbReference type="Google" id="ProtNLM"/>
    </source>
</evidence>
<feature type="region of interest" description="Disordered" evidence="1">
    <location>
        <begin position="174"/>
        <end position="195"/>
    </location>
</feature>
<dbReference type="AlphaFoldDB" id="A0A4R6RU63"/>
<evidence type="ECO:0000313" key="4">
    <source>
        <dbReference type="Proteomes" id="UP000295601"/>
    </source>
</evidence>
<dbReference type="SUPFAM" id="SSF55961">
    <property type="entry name" value="Bet v1-like"/>
    <property type="match status" value="1"/>
</dbReference>
<name>A0A4R6RU63_9MICO</name>
<evidence type="ECO:0000256" key="2">
    <source>
        <dbReference type="SAM" id="Phobius"/>
    </source>
</evidence>
<keyword evidence="2" id="KW-1133">Transmembrane helix</keyword>
<dbReference type="EMBL" id="SNYA01000008">
    <property type="protein sequence ID" value="TDP89805.1"/>
    <property type="molecule type" value="Genomic_DNA"/>
</dbReference>
<gene>
    <name evidence="3" type="ORF">EDF62_3103</name>
</gene>
<keyword evidence="2" id="KW-0472">Membrane</keyword>
<comment type="caution">
    <text evidence="3">The sequence shown here is derived from an EMBL/GenBank/DDBJ whole genome shotgun (WGS) entry which is preliminary data.</text>
</comment>
<protein>
    <recommendedName>
        <fullName evidence="5">Ligand-binding SRPBCC domain-containing protein</fullName>
    </recommendedName>
</protein>
<accession>A0A4R6RU63</accession>
<dbReference type="Proteomes" id="UP000295601">
    <property type="component" value="Unassembled WGS sequence"/>
</dbReference>
<dbReference type="RefSeq" id="WP_133617656.1">
    <property type="nucleotide sequence ID" value="NZ_SNYA01000008.1"/>
</dbReference>
<keyword evidence="4" id="KW-1185">Reference proteome</keyword>
<reference evidence="3 4" key="1">
    <citation type="submission" date="2019-03" db="EMBL/GenBank/DDBJ databases">
        <title>Genomic analyses of the natural microbiome of Caenorhabditis elegans.</title>
        <authorList>
            <person name="Samuel B."/>
        </authorList>
    </citation>
    <scope>NUCLEOTIDE SEQUENCE [LARGE SCALE GENOMIC DNA]</scope>
    <source>
        <strain evidence="3 4">JUb18</strain>
    </source>
</reference>
<evidence type="ECO:0000256" key="1">
    <source>
        <dbReference type="SAM" id="MobiDB-lite"/>
    </source>
</evidence>